<accession>A0ABP4BNY6</accession>
<feature type="compositionally biased region" description="Polar residues" evidence="1">
    <location>
        <begin position="147"/>
        <end position="159"/>
    </location>
</feature>
<evidence type="ECO:0000256" key="1">
    <source>
        <dbReference type="SAM" id="MobiDB-lite"/>
    </source>
</evidence>
<protein>
    <recommendedName>
        <fullName evidence="5">Serine protease</fullName>
    </recommendedName>
</protein>
<feature type="chain" id="PRO_5045319270" description="Serine protease" evidence="2">
    <location>
        <begin position="23"/>
        <end position="469"/>
    </location>
</feature>
<reference evidence="4" key="1">
    <citation type="journal article" date="2019" name="Int. J. Syst. Evol. Microbiol.">
        <title>The Global Catalogue of Microorganisms (GCM) 10K type strain sequencing project: providing services to taxonomists for standard genome sequencing and annotation.</title>
        <authorList>
            <consortium name="The Broad Institute Genomics Platform"/>
            <consortium name="The Broad Institute Genome Sequencing Center for Infectious Disease"/>
            <person name="Wu L."/>
            <person name="Ma J."/>
        </authorList>
    </citation>
    <scope>NUCLEOTIDE SEQUENCE [LARGE SCALE GENOMIC DNA]</scope>
    <source>
        <strain evidence="4">JCM 11136</strain>
    </source>
</reference>
<comment type="caution">
    <text evidence="3">The sequence shown here is derived from an EMBL/GenBank/DDBJ whole genome shotgun (WGS) entry which is preliminary data.</text>
</comment>
<dbReference type="PROSITE" id="PS00135">
    <property type="entry name" value="TRYPSIN_SER"/>
    <property type="match status" value="1"/>
</dbReference>
<organism evidence="3 4">
    <name type="scientific">Nonomuraea longicatena</name>
    <dbReference type="NCBI Taxonomy" id="83682"/>
    <lineage>
        <taxon>Bacteria</taxon>
        <taxon>Bacillati</taxon>
        <taxon>Actinomycetota</taxon>
        <taxon>Actinomycetes</taxon>
        <taxon>Streptosporangiales</taxon>
        <taxon>Streptosporangiaceae</taxon>
        <taxon>Nonomuraea</taxon>
    </lineage>
</organism>
<dbReference type="InterPro" id="IPR043504">
    <property type="entry name" value="Peptidase_S1_PA_chymotrypsin"/>
</dbReference>
<feature type="region of interest" description="Disordered" evidence="1">
    <location>
        <begin position="344"/>
        <end position="364"/>
    </location>
</feature>
<dbReference type="Gene3D" id="2.40.10.10">
    <property type="entry name" value="Trypsin-like serine proteases"/>
    <property type="match status" value="2"/>
</dbReference>
<evidence type="ECO:0008006" key="5">
    <source>
        <dbReference type="Google" id="ProtNLM"/>
    </source>
</evidence>
<name>A0ABP4BNY6_9ACTN</name>
<sequence>MRRKGSVRAALLGVALLPPALAAPLASTAASAATGVVSVEVLPADPLADAGPLTFQQAFALDEAEARALGNPAVYAQPYVDASGVVHLPVTTAEAQAAATQPILVPPDSAAPDDGTDNPDAVPPPAETRGKGTAPTADTPPKDPTESRSTGIENTSEVIPQTRVVRHTWERLQQISDEITRLTPADLPDLDRIHRLEIDPVSGRVIVGATEATGALRTALAARYGGDAVALHVTPRPGATLAVNRQTDSSPYFGGAMYRMNGKPHCTTGFAWDYRGDHYMLTAGHCVGVGNYPTSGNGQEMGMVTHDIFTGAANGSVPIGDKHHGDLALIKMAYGRSALPKTYVGNKNSGSSREGAGMSSRRNRPGDRFCTGGAFGGELCYWSVKRTRVTIQEVEGGAWMRNVVEAQRDPGRRWCVIRGDSGGPVYALNRQGKVRAKGIINATNLLEYNCHIWFTDIHDAHVRLPGTVK</sequence>
<feature type="signal peptide" evidence="2">
    <location>
        <begin position="1"/>
        <end position="22"/>
    </location>
</feature>
<evidence type="ECO:0000256" key="2">
    <source>
        <dbReference type="SAM" id="SignalP"/>
    </source>
</evidence>
<dbReference type="InterPro" id="IPR018114">
    <property type="entry name" value="TRYPSIN_HIS"/>
</dbReference>
<dbReference type="SUPFAM" id="SSF50494">
    <property type="entry name" value="Trypsin-like serine proteases"/>
    <property type="match status" value="1"/>
</dbReference>
<keyword evidence="2" id="KW-0732">Signal</keyword>
<dbReference type="Proteomes" id="UP001501578">
    <property type="component" value="Unassembled WGS sequence"/>
</dbReference>
<dbReference type="InterPro" id="IPR009003">
    <property type="entry name" value="Peptidase_S1_PA"/>
</dbReference>
<proteinExistence type="predicted"/>
<gene>
    <name evidence="3" type="ORF">GCM10009560_74950</name>
</gene>
<keyword evidence="4" id="KW-1185">Reference proteome</keyword>
<dbReference type="PROSITE" id="PS00134">
    <property type="entry name" value="TRYPSIN_HIS"/>
    <property type="match status" value="1"/>
</dbReference>
<dbReference type="InterPro" id="IPR033116">
    <property type="entry name" value="TRYPSIN_SER"/>
</dbReference>
<evidence type="ECO:0000313" key="3">
    <source>
        <dbReference type="EMBL" id="GAA0952841.1"/>
    </source>
</evidence>
<feature type="region of interest" description="Disordered" evidence="1">
    <location>
        <begin position="104"/>
        <end position="159"/>
    </location>
</feature>
<evidence type="ECO:0000313" key="4">
    <source>
        <dbReference type="Proteomes" id="UP001501578"/>
    </source>
</evidence>
<dbReference type="EMBL" id="BAAAHQ010000056">
    <property type="protein sequence ID" value="GAA0952841.1"/>
    <property type="molecule type" value="Genomic_DNA"/>
</dbReference>